<dbReference type="EMBL" id="DSUJ01000008">
    <property type="protein sequence ID" value="HFI90892.1"/>
    <property type="molecule type" value="Genomic_DNA"/>
</dbReference>
<dbReference type="Gene3D" id="2.60.40.10">
    <property type="entry name" value="Immunoglobulins"/>
    <property type="match status" value="1"/>
</dbReference>
<gene>
    <name evidence="3" type="ORF">ENS31_05080</name>
</gene>
<dbReference type="Pfam" id="PF18962">
    <property type="entry name" value="Por_Secre_tail"/>
    <property type="match status" value="1"/>
</dbReference>
<feature type="domain" description="Secretion system C-terminal sorting" evidence="2">
    <location>
        <begin position="603"/>
        <end position="682"/>
    </location>
</feature>
<dbReference type="PANTHER" id="PTHR46580">
    <property type="entry name" value="SENSOR KINASE-RELATED"/>
    <property type="match status" value="1"/>
</dbReference>
<dbReference type="InterPro" id="IPR026444">
    <property type="entry name" value="Secre_tail"/>
</dbReference>
<evidence type="ECO:0000313" key="3">
    <source>
        <dbReference type="EMBL" id="HFI90892.1"/>
    </source>
</evidence>
<comment type="caution">
    <text evidence="3">The sequence shown here is derived from an EMBL/GenBank/DDBJ whole genome shotgun (WGS) entry which is preliminary data.</text>
</comment>
<reference evidence="3" key="1">
    <citation type="journal article" date="2020" name="mSystems">
        <title>Genome- and Community-Level Interaction Insights into Carbon Utilization and Element Cycling Functions of Hydrothermarchaeota in Hydrothermal Sediment.</title>
        <authorList>
            <person name="Zhou Z."/>
            <person name="Liu Y."/>
            <person name="Xu W."/>
            <person name="Pan J."/>
            <person name="Luo Z.H."/>
            <person name="Li M."/>
        </authorList>
    </citation>
    <scope>NUCLEOTIDE SEQUENCE [LARGE SCALE GENOMIC DNA]</scope>
    <source>
        <strain evidence="3">SpSt-479</strain>
    </source>
</reference>
<protein>
    <submittedName>
        <fullName evidence="3">T9SS type A sorting domain-containing protein</fullName>
    </submittedName>
</protein>
<dbReference type="Gene3D" id="2.60.40.4070">
    <property type="match status" value="1"/>
</dbReference>
<dbReference type="InterPro" id="IPR013517">
    <property type="entry name" value="FG-GAP"/>
</dbReference>
<dbReference type="InterPro" id="IPR028994">
    <property type="entry name" value="Integrin_alpha_N"/>
</dbReference>
<dbReference type="Gene3D" id="2.130.10.130">
    <property type="entry name" value="Integrin alpha, N-terminal"/>
    <property type="match status" value="2"/>
</dbReference>
<evidence type="ECO:0000256" key="1">
    <source>
        <dbReference type="ARBA" id="ARBA00022729"/>
    </source>
</evidence>
<dbReference type="SUPFAM" id="SSF69318">
    <property type="entry name" value="Integrin alpha N-terminal domain"/>
    <property type="match status" value="2"/>
</dbReference>
<dbReference type="PANTHER" id="PTHR46580:SF4">
    <property type="entry name" value="ATP_GTP-BINDING PROTEIN"/>
    <property type="match status" value="1"/>
</dbReference>
<dbReference type="Pfam" id="PF13517">
    <property type="entry name" value="FG-GAP_3"/>
    <property type="match status" value="2"/>
</dbReference>
<proteinExistence type="predicted"/>
<keyword evidence="1" id="KW-0732">Signal</keyword>
<organism evidence="3">
    <name type="scientific">Ignavibacterium album</name>
    <dbReference type="NCBI Taxonomy" id="591197"/>
    <lineage>
        <taxon>Bacteria</taxon>
        <taxon>Pseudomonadati</taxon>
        <taxon>Ignavibacteriota</taxon>
        <taxon>Ignavibacteria</taxon>
        <taxon>Ignavibacteriales</taxon>
        <taxon>Ignavibacteriaceae</taxon>
        <taxon>Ignavibacterium</taxon>
    </lineage>
</organism>
<name>A0A7V2ZJ25_9BACT</name>
<evidence type="ECO:0000259" key="2">
    <source>
        <dbReference type="Pfam" id="PF18962"/>
    </source>
</evidence>
<dbReference type="InterPro" id="IPR013783">
    <property type="entry name" value="Ig-like_fold"/>
</dbReference>
<sequence length="685" mass="75904">MFNKNLIWFLMIFSSLLISQTKITEVTDVSPDNSIKISYQLDEAKKFGEVIKLSDDIPFGTAPDWSSTLERQIGGMAWGDYDDDGDLDLATGCYFSQSYPPIPEYEVLIYRNDNGILTSTPAWISTDMRSTTDVKFADLNNDGKPELIAANGDQSFVPSVIYFNGPNGLSNSPGWISQDNNWTVGAALCDIDDDGDLDLAFGNQGNTVIPTKPICVFYNSGGTYPTIPNWLSADEMITNSVAFGDLDNAQIKYSFVEYFGDGVRHVFPLRLYPIYSIDTVLVDDIPYHSYCYDPIGGWISLGTVPQSGFTIKISYRYIAKGDLAASKWVNYQSGVYLNNNGVLNPLPNWTVGNTQSQKGIAWADFDRDGFMDLAISGSSVQTVIYKNNNGTLIGPVWTSNSVNPSAQELITGDLDNDGYPELAVVHFGTKRIEVFKNRNGILDSDPTWIYIAGSSATSISFGDMNGDGYLDLAVGTARTPAVVFLNQSSVIPVELSSFSYTLTNNDVELKWATTTETNNRGFEIQRSVILSEAKNLSWKVIGFVKGSGTTTEPNSYKFVDKNLNAGKYLYRLKQIDFDGSNKFSNELEVIIEPPNEFMLEQNYPNPFNPVTRISYTIPAESNNIVTLKVYDILGNEIATLVNEKQNPGRYEIEFDADIYSLSSGVYLYKLVSGEHTAIRKFILAK</sequence>
<accession>A0A7V2ZJ25</accession>
<dbReference type="NCBIfam" id="TIGR04183">
    <property type="entry name" value="Por_Secre_tail"/>
    <property type="match status" value="1"/>
</dbReference>
<dbReference type="AlphaFoldDB" id="A0A7V2ZJ25"/>